<protein>
    <recommendedName>
        <fullName evidence="3">Bacteriocin</fullName>
    </recommendedName>
</protein>
<dbReference type="Proteomes" id="UP000661696">
    <property type="component" value="Unassembled WGS sequence"/>
</dbReference>
<sequence length="54" mass="6063">MKNKGKKLNKRELRSIIGGKEQCIDPATGECRKYGNGCAEMKCRLIIIDPIEVI</sequence>
<gene>
    <name evidence="1" type="ORF">JET18_07545</name>
</gene>
<accession>A0ABS1QDL9</accession>
<dbReference type="EMBL" id="JAELVM010000001">
    <property type="protein sequence ID" value="MBL1220687.1"/>
    <property type="molecule type" value="Genomic_DNA"/>
</dbReference>
<dbReference type="RefSeq" id="WP_202090003.1">
    <property type="nucleotide sequence ID" value="NZ_JAELVM010000001.1"/>
</dbReference>
<organism evidence="1 2">
    <name type="scientific">Chryseobacterium endalhagicum</name>
    <dbReference type="NCBI Taxonomy" id="2797638"/>
    <lineage>
        <taxon>Bacteria</taxon>
        <taxon>Pseudomonadati</taxon>
        <taxon>Bacteroidota</taxon>
        <taxon>Flavobacteriia</taxon>
        <taxon>Flavobacteriales</taxon>
        <taxon>Weeksellaceae</taxon>
        <taxon>Chryseobacterium group</taxon>
        <taxon>Chryseobacterium</taxon>
    </lineage>
</organism>
<evidence type="ECO:0008006" key="3">
    <source>
        <dbReference type="Google" id="ProtNLM"/>
    </source>
</evidence>
<comment type="caution">
    <text evidence="1">The sequence shown here is derived from an EMBL/GenBank/DDBJ whole genome shotgun (WGS) entry which is preliminary data.</text>
</comment>
<evidence type="ECO:0000313" key="1">
    <source>
        <dbReference type="EMBL" id="MBL1220687.1"/>
    </source>
</evidence>
<proteinExistence type="predicted"/>
<reference evidence="1 2" key="1">
    <citation type="submission" date="2020-12" db="EMBL/GenBank/DDBJ databases">
        <title>Chryseobacterium endoalhailicus sp. nov., isolated from seed of leguminous plant.</title>
        <authorList>
            <person name="Zhang X."/>
        </authorList>
    </citation>
    <scope>NUCLEOTIDE SEQUENCE [LARGE SCALE GENOMIC DNA]</scope>
    <source>
        <strain evidence="1 2">L7</strain>
    </source>
</reference>
<keyword evidence="2" id="KW-1185">Reference proteome</keyword>
<name>A0ABS1QDL9_9FLAO</name>
<evidence type="ECO:0000313" key="2">
    <source>
        <dbReference type="Proteomes" id="UP000661696"/>
    </source>
</evidence>